<dbReference type="EMBL" id="CAJMWZ010005607">
    <property type="protein sequence ID" value="CAE6508643.1"/>
    <property type="molecule type" value="Genomic_DNA"/>
</dbReference>
<name>A0A8H3H9A2_9AGAM</name>
<dbReference type="InterPro" id="IPR000719">
    <property type="entry name" value="Prot_kinase_dom"/>
</dbReference>
<dbReference type="Pfam" id="PF00069">
    <property type="entry name" value="Pkinase"/>
    <property type="match status" value="1"/>
</dbReference>
<dbReference type="InterPro" id="IPR008271">
    <property type="entry name" value="Ser/Thr_kinase_AS"/>
</dbReference>
<gene>
    <name evidence="3" type="ORF">RDB_LOCUS103964</name>
</gene>
<accession>A0A8H3H9A2</accession>
<dbReference type="AlphaFoldDB" id="A0A8H3H9A2"/>
<dbReference type="PROSITE" id="PS50011">
    <property type="entry name" value="PROTEIN_KINASE_DOM"/>
    <property type="match status" value="1"/>
</dbReference>
<dbReference type="InterPro" id="IPR011009">
    <property type="entry name" value="Kinase-like_dom_sf"/>
</dbReference>
<feature type="compositionally biased region" description="Basic and acidic residues" evidence="1">
    <location>
        <begin position="102"/>
        <end position="113"/>
    </location>
</feature>
<organism evidence="3 4">
    <name type="scientific">Rhizoctonia solani</name>
    <dbReference type="NCBI Taxonomy" id="456999"/>
    <lineage>
        <taxon>Eukaryota</taxon>
        <taxon>Fungi</taxon>
        <taxon>Dikarya</taxon>
        <taxon>Basidiomycota</taxon>
        <taxon>Agaricomycotina</taxon>
        <taxon>Agaricomycetes</taxon>
        <taxon>Cantharellales</taxon>
        <taxon>Ceratobasidiaceae</taxon>
        <taxon>Rhizoctonia</taxon>
    </lineage>
</organism>
<sequence>MVAPWMENGSLPRYLEKVFSVDRCKLCTQICEGVAYLHVIGIVHGDLKGENVLVSGDGVAVIGDFGGSLLRNRSLKIIPLEKGSCPTYRWAAPEIFLPGGMNEKDESTDKSESRVSQAGTNASPNTRESDIYALGMTILEIISGRLPWYWIKNEPAIIIHVCSPGKSHRRPQHEIPMDSLAGDKLWKLLNECWAYKPDRRPTAIEVGNVMSDIIPGALKVYPPPAIGNRCAIFD</sequence>
<protein>
    <recommendedName>
        <fullName evidence="2">Protein kinase domain-containing protein</fullName>
    </recommendedName>
</protein>
<dbReference type="GO" id="GO:0005737">
    <property type="term" value="C:cytoplasm"/>
    <property type="evidence" value="ECO:0007669"/>
    <property type="project" value="TreeGrafter"/>
</dbReference>
<dbReference type="SUPFAM" id="SSF56112">
    <property type="entry name" value="Protein kinase-like (PK-like)"/>
    <property type="match status" value="1"/>
</dbReference>
<feature type="domain" description="Protein kinase" evidence="2">
    <location>
        <begin position="1"/>
        <end position="214"/>
    </location>
</feature>
<proteinExistence type="predicted"/>
<evidence type="ECO:0000313" key="3">
    <source>
        <dbReference type="EMBL" id="CAE6508643.1"/>
    </source>
</evidence>
<dbReference type="Gene3D" id="1.10.510.10">
    <property type="entry name" value="Transferase(Phosphotransferase) domain 1"/>
    <property type="match status" value="1"/>
</dbReference>
<reference evidence="3" key="1">
    <citation type="submission" date="2021-01" db="EMBL/GenBank/DDBJ databases">
        <authorList>
            <person name="Kaushik A."/>
        </authorList>
    </citation>
    <scope>NUCLEOTIDE SEQUENCE</scope>
    <source>
        <strain evidence="3">Type strain: AG8-Rh-89/</strain>
    </source>
</reference>
<evidence type="ECO:0000259" key="2">
    <source>
        <dbReference type="PROSITE" id="PS50011"/>
    </source>
</evidence>
<dbReference type="SMART" id="SM00220">
    <property type="entry name" value="S_TKc"/>
    <property type="match status" value="1"/>
</dbReference>
<dbReference type="GO" id="GO:0004672">
    <property type="term" value="F:protein kinase activity"/>
    <property type="evidence" value="ECO:0007669"/>
    <property type="project" value="InterPro"/>
</dbReference>
<comment type="caution">
    <text evidence="3">The sequence shown here is derived from an EMBL/GenBank/DDBJ whole genome shotgun (WGS) entry which is preliminary data.</text>
</comment>
<dbReference type="InterPro" id="IPR050167">
    <property type="entry name" value="Ser_Thr_protein_kinase"/>
</dbReference>
<feature type="compositionally biased region" description="Polar residues" evidence="1">
    <location>
        <begin position="114"/>
        <end position="124"/>
    </location>
</feature>
<dbReference type="PROSITE" id="PS00108">
    <property type="entry name" value="PROTEIN_KINASE_ST"/>
    <property type="match status" value="1"/>
</dbReference>
<dbReference type="PANTHER" id="PTHR23257">
    <property type="entry name" value="SERINE-THREONINE PROTEIN KINASE"/>
    <property type="match status" value="1"/>
</dbReference>
<dbReference type="GO" id="GO:0007165">
    <property type="term" value="P:signal transduction"/>
    <property type="evidence" value="ECO:0007669"/>
    <property type="project" value="TreeGrafter"/>
</dbReference>
<dbReference type="Proteomes" id="UP000663850">
    <property type="component" value="Unassembled WGS sequence"/>
</dbReference>
<evidence type="ECO:0000313" key="4">
    <source>
        <dbReference type="Proteomes" id="UP000663850"/>
    </source>
</evidence>
<feature type="region of interest" description="Disordered" evidence="1">
    <location>
        <begin position="99"/>
        <end position="124"/>
    </location>
</feature>
<dbReference type="GO" id="GO:0005524">
    <property type="term" value="F:ATP binding"/>
    <property type="evidence" value="ECO:0007669"/>
    <property type="project" value="InterPro"/>
</dbReference>
<evidence type="ECO:0000256" key="1">
    <source>
        <dbReference type="SAM" id="MobiDB-lite"/>
    </source>
</evidence>